<dbReference type="Proteomes" id="UP000561326">
    <property type="component" value="Unassembled WGS sequence"/>
</dbReference>
<sequence>MEEWKIIKPSIPLPPNRASLGSDTLGNTLNQLSFQDIYTTVQEDGMRYFPRLTAEGDVEVCIIYEDIDSFGEQAEAEVYLDFSRHKDNWIAVLWVVTDPEDPLGYPLSFQITKSTDRYLAVRFLEQERIWVHYLADVEAGIMHLYSEAISFSDQETERAVELMLAAYRYDPTKEEADEMPETTIYGEKLELSRLREKGFSFYFDYRLMENRFGEEGARELVMSTIFRAFWMMRRHPNPQAREAKLLLWIGEKIGKNRADEETHLLVVTMTPQLLDVYQVVNLSELEANPLATTLMALTEYQYLEEETPLENGYIPIAGYENGTLVHIEWRETSLFRLDQAFADEYPHRHNPYRA</sequence>
<evidence type="ECO:0000313" key="2">
    <source>
        <dbReference type="Proteomes" id="UP000561326"/>
    </source>
</evidence>
<dbReference type="EMBL" id="JABAGO010000001">
    <property type="protein sequence ID" value="NME96729.1"/>
    <property type="molecule type" value="Genomic_DNA"/>
</dbReference>
<proteinExistence type="predicted"/>
<evidence type="ECO:0000313" key="1">
    <source>
        <dbReference type="EMBL" id="NME96729.1"/>
    </source>
</evidence>
<gene>
    <name evidence="1" type="ORF">HF838_00535</name>
</gene>
<name>A0A848CQV1_ANEAE</name>
<accession>A0A848CQV1</accession>
<dbReference type="RefSeq" id="WP_168974285.1">
    <property type="nucleotide sequence ID" value="NZ_JABAGO010000001.1"/>
</dbReference>
<reference evidence="1 2" key="1">
    <citation type="submission" date="2020-04" db="EMBL/GenBank/DDBJ databases">
        <authorList>
            <person name="Hitch T.C.A."/>
            <person name="Wylensek D."/>
            <person name="Clavel T."/>
        </authorList>
    </citation>
    <scope>NUCLEOTIDE SEQUENCE [LARGE SCALE GENOMIC DNA]</scope>
    <source>
        <strain evidence="1 2">WB01_D5_05</strain>
    </source>
</reference>
<dbReference type="AlphaFoldDB" id="A0A848CQV1"/>
<organism evidence="1 2">
    <name type="scientific">Aneurinibacillus aneurinilyticus</name>
    <name type="common">Bacillus aneurinolyticus</name>
    <dbReference type="NCBI Taxonomy" id="1391"/>
    <lineage>
        <taxon>Bacteria</taxon>
        <taxon>Bacillati</taxon>
        <taxon>Bacillota</taxon>
        <taxon>Bacilli</taxon>
        <taxon>Bacillales</taxon>
        <taxon>Paenibacillaceae</taxon>
        <taxon>Aneurinibacillus group</taxon>
        <taxon>Aneurinibacillus</taxon>
    </lineage>
</organism>
<comment type="caution">
    <text evidence="1">The sequence shown here is derived from an EMBL/GenBank/DDBJ whole genome shotgun (WGS) entry which is preliminary data.</text>
</comment>
<protein>
    <submittedName>
        <fullName evidence="1">Uncharacterized protein</fullName>
    </submittedName>
</protein>